<protein>
    <submittedName>
        <fullName evidence="1">Uncharacterized protein</fullName>
    </submittedName>
</protein>
<dbReference type="Proteomes" id="UP000076489">
    <property type="component" value="Unassembled WGS sequence"/>
</dbReference>
<dbReference type="EMBL" id="LUKJ01000003">
    <property type="protein sequence ID" value="KZN19330.1"/>
    <property type="molecule type" value="Genomic_DNA"/>
</dbReference>
<evidence type="ECO:0000313" key="2">
    <source>
        <dbReference type="Proteomes" id="UP000076489"/>
    </source>
</evidence>
<accession>A0A166PUF4</accession>
<dbReference type="RefSeq" id="WP_063343179.1">
    <property type="nucleotide sequence ID" value="NZ_LUKJ01000003.1"/>
</dbReference>
<dbReference type="AlphaFoldDB" id="A0A166PUF4"/>
<proteinExistence type="predicted"/>
<gene>
    <name evidence="1" type="ORF">A1D17_25385</name>
</gene>
<reference evidence="1 2" key="2">
    <citation type="journal article" date="2018" name="Nature">
        <title>Mutant phenotypes for thousands of bacterial genes of unknown function.</title>
        <authorList>
            <person name="Price M.N."/>
            <person name="Wetmore K.M."/>
            <person name="Waters R.J."/>
            <person name="Callaghan M."/>
            <person name="Ray J."/>
            <person name="Liu H."/>
            <person name="Kuehl J.V."/>
            <person name="Melnyk R.A."/>
            <person name="Lamson J.S."/>
            <person name="Suh Y."/>
            <person name="Carlson H.K."/>
            <person name="Esquivel Z."/>
            <person name="Sadeeshkumar H."/>
            <person name="Chakraborty R."/>
            <person name="Zane G.M."/>
            <person name="Rubin B.E."/>
            <person name="Wall J.D."/>
            <person name="Visel A."/>
            <person name="Bristow J."/>
            <person name="Blow M.J."/>
            <person name="Arkin A.P."/>
            <person name="Deutschbauer A.M."/>
        </authorList>
    </citation>
    <scope>NUCLEOTIDE SEQUENCE [LARGE SCALE GENOMIC DNA]</scope>
    <source>
        <strain evidence="1 2">FW300-N1B4</strain>
    </source>
</reference>
<dbReference type="OrthoDB" id="6954282at2"/>
<name>A0A166PUF4_PSEFL</name>
<sequence>MIDFKRAEAVARKEFDNFVTGASNITLEEIVISDDNKRYEVTFSYDVDRSPHSALGARAKTPLFELASVLAKRKEFKTFLVSAEDGALKGFKRYKGE</sequence>
<organism evidence="1 2">
    <name type="scientific">Pseudomonas fluorescens</name>
    <dbReference type="NCBI Taxonomy" id="294"/>
    <lineage>
        <taxon>Bacteria</taxon>
        <taxon>Pseudomonadati</taxon>
        <taxon>Pseudomonadota</taxon>
        <taxon>Gammaproteobacteria</taxon>
        <taxon>Pseudomonadales</taxon>
        <taxon>Pseudomonadaceae</taxon>
        <taxon>Pseudomonas</taxon>
    </lineage>
</organism>
<reference evidence="2" key="1">
    <citation type="submission" date="2016-03" db="EMBL/GenBank/DDBJ databases">
        <authorList>
            <person name="Ray J."/>
            <person name="Price M."/>
            <person name="Deutschbauer A."/>
        </authorList>
    </citation>
    <scope>NUCLEOTIDE SEQUENCE [LARGE SCALE GENOMIC DNA]</scope>
    <source>
        <strain evidence="2">FW300-N1B4</strain>
    </source>
</reference>
<comment type="caution">
    <text evidence="1">The sequence shown here is derived from an EMBL/GenBank/DDBJ whole genome shotgun (WGS) entry which is preliminary data.</text>
</comment>
<evidence type="ECO:0000313" key="1">
    <source>
        <dbReference type="EMBL" id="KZN19330.1"/>
    </source>
</evidence>